<dbReference type="EMBL" id="CP049012">
    <property type="protein sequence ID" value="QID88105.1"/>
    <property type="molecule type" value="Genomic_DNA"/>
</dbReference>
<dbReference type="PIRSF" id="PIRSF015665">
    <property type="entry name" value="CHOPT"/>
    <property type="match status" value="1"/>
</dbReference>
<dbReference type="InterPro" id="IPR014472">
    <property type="entry name" value="CHOPT"/>
</dbReference>
<comment type="subcellular location">
    <subcellularLocation>
        <location evidence="2">Endomembrane system</location>
        <topology evidence="2">Multi-pass membrane protein</topology>
    </subcellularLocation>
</comment>
<evidence type="ECO:0000256" key="2">
    <source>
        <dbReference type="ARBA" id="ARBA00004127"/>
    </source>
</evidence>
<dbReference type="Proteomes" id="UP000501346">
    <property type="component" value="Chromosome SeXV-SeVIII"/>
</dbReference>
<dbReference type="PROSITE" id="PS00379">
    <property type="entry name" value="CDP_ALCOHOL_P_TRANSF"/>
    <property type="match status" value="1"/>
</dbReference>
<dbReference type="GO" id="GO:0016020">
    <property type="term" value="C:membrane"/>
    <property type="evidence" value="ECO:0007669"/>
    <property type="project" value="InterPro"/>
</dbReference>
<keyword evidence="6 16" id="KW-0808">Transferase</keyword>
<feature type="transmembrane region" description="Helical" evidence="17">
    <location>
        <begin position="50"/>
        <end position="69"/>
    </location>
</feature>
<comment type="similarity">
    <text evidence="4 16">Belongs to the CDP-alcohol phosphatidyltransferase class-I family.</text>
</comment>
<feature type="transmembrane region" description="Helical" evidence="17">
    <location>
        <begin position="173"/>
        <end position="193"/>
    </location>
</feature>
<keyword evidence="5" id="KW-0444">Lipid biosynthesis</keyword>
<feature type="transmembrane region" description="Helical" evidence="17">
    <location>
        <begin position="266"/>
        <end position="283"/>
    </location>
</feature>
<dbReference type="AlphaFoldDB" id="A0A6C1EGA7"/>
<evidence type="ECO:0000256" key="15">
    <source>
        <dbReference type="ARBA" id="ARBA00051857"/>
    </source>
</evidence>
<evidence type="ECO:0000256" key="17">
    <source>
        <dbReference type="SAM" id="Phobius"/>
    </source>
</evidence>
<dbReference type="FunFam" id="1.20.120.1760:FF:000012">
    <property type="entry name" value="sn-1,2-diacylglycerol cholinephosphotransferase"/>
    <property type="match status" value="1"/>
</dbReference>
<keyword evidence="7 17" id="KW-0812">Transmembrane</keyword>
<sequence length="391" mass="44453">MGYFVPDSSIENLKSYKYQSEDRSLVSKYFLKPFWQKFCTIFPTWMAPNVVTLSGFAFIVINVLTVFYYDPNLNAESPRWTCFSYALGVFLYQTFDGCDGVHARRINQSGPLGELFDHSIDAINSTLSIFIFASVTGMGFSYRLMLSQFAMLTNFYLSTWEEYHTHTLFLSEFSGPVEGILIVCVVFILTGIYGKQTIWHTYLFTITIGDKVIDVDTLDVVFSLSVFGLVLNALSAKRNVDKYYRNSTSSTNNITQIEQGSAIKGLLPFFAYFASISLLVWIQPRFITLAFILSIGFTGAFTVGRIIVCHLTKQDFPMFNAPMLIPLCQLVLYKICQVAWGIELDRIVYALSWLGFGLALGVHIMFMNEIIHEFTKYLDVYALSIKHSKLT</sequence>
<dbReference type="Pfam" id="PF01066">
    <property type="entry name" value="CDP-OH_P_transf"/>
    <property type="match status" value="1"/>
</dbReference>
<evidence type="ECO:0000256" key="7">
    <source>
        <dbReference type="ARBA" id="ARBA00022692"/>
    </source>
</evidence>
<name>A0A6C1EGA7_SACPS</name>
<comment type="pathway">
    <text evidence="3">Lipid metabolism.</text>
</comment>
<dbReference type="PANTHER" id="PTHR10414:SF37">
    <property type="entry name" value="BB IN A BOXCAR, ISOFORM C"/>
    <property type="match status" value="1"/>
</dbReference>
<keyword evidence="8 17" id="KW-1133">Transmembrane helix</keyword>
<evidence type="ECO:0000256" key="14">
    <source>
        <dbReference type="ARBA" id="ARBA00038987"/>
    </source>
</evidence>
<evidence type="ECO:0000256" key="12">
    <source>
        <dbReference type="ARBA" id="ARBA00023264"/>
    </source>
</evidence>
<keyword evidence="12" id="KW-1208">Phospholipid metabolism</keyword>
<evidence type="ECO:0000256" key="8">
    <source>
        <dbReference type="ARBA" id="ARBA00022989"/>
    </source>
</evidence>
<dbReference type="GO" id="GO:0004142">
    <property type="term" value="F:diacylglycerol cholinephosphotransferase activity"/>
    <property type="evidence" value="ECO:0007669"/>
    <property type="project" value="UniProtKB-EC"/>
</dbReference>
<dbReference type="InterPro" id="IPR000462">
    <property type="entry name" value="CDP-OH_P_trans"/>
</dbReference>
<evidence type="ECO:0000313" key="19">
    <source>
        <dbReference type="Proteomes" id="UP000501346"/>
    </source>
</evidence>
<comment type="pathway">
    <text evidence="13">Phospholipid metabolism; phosphatidylcholine biosynthesis; phosphatidylcholine from phosphocholine: step 2/2.</text>
</comment>
<keyword evidence="11" id="KW-0594">Phospholipid biosynthesis</keyword>
<dbReference type="EC" id="2.7.8.2" evidence="14"/>
<organism evidence="18 19">
    <name type="scientific">Saccharomyces pastorianus</name>
    <name type="common">Lager yeast</name>
    <name type="synonym">Saccharomyces cerevisiae x Saccharomyces eubayanus</name>
    <dbReference type="NCBI Taxonomy" id="27292"/>
    <lineage>
        <taxon>Eukaryota</taxon>
        <taxon>Fungi</taxon>
        <taxon>Dikarya</taxon>
        <taxon>Ascomycota</taxon>
        <taxon>Saccharomycotina</taxon>
        <taxon>Saccharomycetes</taxon>
        <taxon>Saccharomycetales</taxon>
        <taxon>Saccharomycetaceae</taxon>
        <taxon>Saccharomyces</taxon>
    </lineage>
</organism>
<dbReference type="OrthoDB" id="196717at2759"/>
<evidence type="ECO:0000256" key="11">
    <source>
        <dbReference type="ARBA" id="ARBA00023209"/>
    </source>
</evidence>
<dbReference type="InterPro" id="IPR048254">
    <property type="entry name" value="CDP_ALCOHOL_P_TRANSF_CS"/>
</dbReference>
<feature type="transmembrane region" description="Helical" evidence="17">
    <location>
        <begin position="348"/>
        <end position="366"/>
    </location>
</feature>
<evidence type="ECO:0000313" key="18">
    <source>
        <dbReference type="EMBL" id="QID88105.1"/>
    </source>
</evidence>
<evidence type="ECO:0000256" key="1">
    <source>
        <dbReference type="ARBA" id="ARBA00001946"/>
    </source>
</evidence>
<protein>
    <recommendedName>
        <fullName evidence="14">diacylglycerol cholinephosphotransferase</fullName>
        <ecNumber evidence="14">2.7.8.2</ecNumber>
    </recommendedName>
</protein>
<keyword evidence="19" id="KW-1185">Reference proteome</keyword>
<evidence type="ECO:0000256" key="16">
    <source>
        <dbReference type="RuleBase" id="RU003750"/>
    </source>
</evidence>
<feature type="transmembrane region" description="Helical" evidence="17">
    <location>
        <begin position="129"/>
        <end position="153"/>
    </location>
</feature>
<dbReference type="GO" id="GO:0012505">
    <property type="term" value="C:endomembrane system"/>
    <property type="evidence" value="ECO:0007669"/>
    <property type="project" value="UniProtKB-SubCell"/>
</dbReference>
<evidence type="ECO:0000256" key="4">
    <source>
        <dbReference type="ARBA" id="ARBA00010441"/>
    </source>
</evidence>
<evidence type="ECO:0000256" key="10">
    <source>
        <dbReference type="ARBA" id="ARBA00023136"/>
    </source>
</evidence>
<dbReference type="PANTHER" id="PTHR10414">
    <property type="entry name" value="ETHANOLAMINEPHOSPHOTRANSFERASE"/>
    <property type="match status" value="1"/>
</dbReference>
<evidence type="ECO:0000256" key="9">
    <source>
        <dbReference type="ARBA" id="ARBA00023098"/>
    </source>
</evidence>
<evidence type="ECO:0000256" key="6">
    <source>
        <dbReference type="ARBA" id="ARBA00022679"/>
    </source>
</evidence>
<comment type="cofactor">
    <cofactor evidence="1">
        <name>Mg(2+)</name>
        <dbReference type="ChEBI" id="CHEBI:18420"/>
    </cofactor>
</comment>
<evidence type="ECO:0000256" key="3">
    <source>
        <dbReference type="ARBA" id="ARBA00005189"/>
    </source>
</evidence>
<comment type="catalytic activity">
    <reaction evidence="15">
        <text>CDP-N,N-dimethylethanolamine + a 1,2-diacyl-sn-glycerol = a 1,2-diacyl-sn-glycero-3-phospho-N,N-dimethylethanolamine + CMP + H(+)</text>
        <dbReference type="Rhea" id="RHEA:33775"/>
        <dbReference type="ChEBI" id="CHEBI:15378"/>
        <dbReference type="ChEBI" id="CHEBI:17815"/>
        <dbReference type="ChEBI" id="CHEBI:60377"/>
        <dbReference type="ChEBI" id="CHEBI:64572"/>
        <dbReference type="ChEBI" id="CHEBI:65117"/>
    </reaction>
    <physiologicalReaction direction="left-to-right" evidence="15">
        <dbReference type="Rhea" id="RHEA:33776"/>
    </physiologicalReaction>
</comment>
<accession>A0A6C1EGA7</accession>
<proteinExistence type="inferred from homology"/>
<reference evidence="18 19" key="1">
    <citation type="journal article" date="2019" name="BMC Genomics">
        <title>Chromosome level assembly and comparative genome analysis confirm lager-brewing yeasts originated from a single hybridization.</title>
        <authorList>
            <person name="Salazar A.N."/>
            <person name="Gorter de Vries A.R."/>
            <person name="van den Broek M."/>
            <person name="Brouwers N."/>
            <person name="de la Torre Cortes P."/>
            <person name="Kuijpers N.G.A."/>
            <person name="Daran J.G."/>
            <person name="Abeel T."/>
        </authorList>
    </citation>
    <scope>NUCLEOTIDE SEQUENCE [LARGE SCALE GENOMIC DNA]</scope>
    <source>
        <strain evidence="18 19">CBS 1483</strain>
    </source>
</reference>
<feature type="transmembrane region" description="Helical" evidence="17">
    <location>
        <begin position="323"/>
        <end position="342"/>
    </location>
</feature>
<keyword evidence="10 17" id="KW-0472">Membrane</keyword>
<feature type="transmembrane region" description="Helical" evidence="17">
    <location>
        <begin position="289"/>
        <end position="311"/>
    </location>
</feature>
<evidence type="ECO:0000256" key="5">
    <source>
        <dbReference type="ARBA" id="ARBA00022516"/>
    </source>
</evidence>
<evidence type="ECO:0000256" key="13">
    <source>
        <dbReference type="ARBA" id="ARBA00037890"/>
    </source>
</evidence>
<keyword evidence="9" id="KW-0443">Lipid metabolism</keyword>
<dbReference type="Gene3D" id="1.20.120.1760">
    <property type="match status" value="1"/>
</dbReference>
<dbReference type="InterPro" id="IPR043130">
    <property type="entry name" value="CDP-OH_PTrfase_TM_dom"/>
</dbReference>
<gene>
    <name evidence="18" type="primary">EPT1_2</name>
    <name evidence="18" type="ORF">GRS66_010810</name>
</gene>